<dbReference type="InterPro" id="IPR049326">
    <property type="entry name" value="Rhodopsin_dom_fungi"/>
</dbReference>
<keyword evidence="4 6" id="KW-0472">Membrane</keyword>
<keyword evidence="9" id="KW-1185">Reference proteome</keyword>
<feature type="domain" description="Rhodopsin" evidence="7">
    <location>
        <begin position="32"/>
        <end position="176"/>
    </location>
</feature>
<dbReference type="PANTHER" id="PTHR33048">
    <property type="entry name" value="PTH11-LIKE INTEGRAL MEMBRANE PROTEIN (AFU_ORTHOLOGUE AFUA_5G11245)"/>
    <property type="match status" value="1"/>
</dbReference>
<feature type="domain" description="Rhodopsin" evidence="7">
    <location>
        <begin position="201"/>
        <end position="292"/>
    </location>
</feature>
<feature type="transmembrane region" description="Helical" evidence="6">
    <location>
        <begin position="12"/>
        <end position="36"/>
    </location>
</feature>
<gene>
    <name evidence="8" type="ORF">HO173_010000</name>
</gene>
<dbReference type="OrthoDB" id="3934549at2759"/>
<feature type="transmembrane region" description="Helical" evidence="6">
    <location>
        <begin position="227"/>
        <end position="247"/>
    </location>
</feature>
<comment type="subcellular location">
    <subcellularLocation>
        <location evidence="1">Membrane</location>
        <topology evidence="1">Multi-pass membrane protein</topology>
    </subcellularLocation>
</comment>
<proteinExistence type="inferred from homology"/>
<dbReference type="GeneID" id="59291647"/>
<keyword evidence="2 6" id="KW-0812">Transmembrane</keyword>
<evidence type="ECO:0000256" key="3">
    <source>
        <dbReference type="ARBA" id="ARBA00022989"/>
    </source>
</evidence>
<comment type="similarity">
    <text evidence="5">Belongs to the SAT4 family.</text>
</comment>
<dbReference type="InterPro" id="IPR052337">
    <property type="entry name" value="SAT4-like"/>
</dbReference>
<feature type="transmembrane region" description="Helical" evidence="6">
    <location>
        <begin position="127"/>
        <end position="149"/>
    </location>
</feature>
<evidence type="ECO:0000256" key="1">
    <source>
        <dbReference type="ARBA" id="ARBA00004141"/>
    </source>
</evidence>
<organism evidence="8 9">
    <name type="scientific">Letharia columbiana</name>
    <dbReference type="NCBI Taxonomy" id="112416"/>
    <lineage>
        <taxon>Eukaryota</taxon>
        <taxon>Fungi</taxon>
        <taxon>Dikarya</taxon>
        <taxon>Ascomycota</taxon>
        <taxon>Pezizomycotina</taxon>
        <taxon>Lecanoromycetes</taxon>
        <taxon>OSLEUM clade</taxon>
        <taxon>Lecanoromycetidae</taxon>
        <taxon>Lecanorales</taxon>
        <taxon>Lecanorineae</taxon>
        <taxon>Parmeliaceae</taxon>
        <taxon>Letharia</taxon>
    </lineage>
</organism>
<comment type="caution">
    <text evidence="8">The sequence shown here is derived from an EMBL/GenBank/DDBJ whole genome shotgun (WGS) entry which is preliminary data.</text>
</comment>
<evidence type="ECO:0000259" key="7">
    <source>
        <dbReference type="Pfam" id="PF20684"/>
    </source>
</evidence>
<evidence type="ECO:0000256" key="2">
    <source>
        <dbReference type="ARBA" id="ARBA00022692"/>
    </source>
</evidence>
<evidence type="ECO:0000256" key="5">
    <source>
        <dbReference type="ARBA" id="ARBA00038359"/>
    </source>
</evidence>
<keyword evidence="3 6" id="KW-1133">Transmembrane helix</keyword>
<name>A0A8H6FNB0_9LECA</name>
<dbReference type="Pfam" id="PF20684">
    <property type="entry name" value="Fung_rhodopsin"/>
    <property type="match status" value="2"/>
</dbReference>
<protein>
    <recommendedName>
        <fullName evidence="7">Rhodopsin domain-containing protein</fullName>
    </recommendedName>
</protein>
<accession>A0A8H6FNB0</accession>
<evidence type="ECO:0000256" key="4">
    <source>
        <dbReference type="ARBA" id="ARBA00023136"/>
    </source>
</evidence>
<dbReference type="Proteomes" id="UP000578531">
    <property type="component" value="Unassembled WGS sequence"/>
</dbReference>
<dbReference type="RefSeq" id="XP_037161130.1">
    <property type="nucleotide sequence ID" value="XM_037311886.1"/>
</dbReference>
<dbReference type="GO" id="GO:0016020">
    <property type="term" value="C:membrane"/>
    <property type="evidence" value="ECO:0007669"/>
    <property type="project" value="UniProtKB-SubCell"/>
</dbReference>
<feature type="transmembrane region" description="Helical" evidence="6">
    <location>
        <begin position="48"/>
        <end position="73"/>
    </location>
</feature>
<feature type="transmembrane region" description="Helical" evidence="6">
    <location>
        <begin position="93"/>
        <end position="115"/>
    </location>
</feature>
<dbReference type="EMBL" id="JACCJC010000054">
    <property type="protein sequence ID" value="KAF6231698.1"/>
    <property type="molecule type" value="Genomic_DNA"/>
</dbReference>
<dbReference type="PANTHER" id="PTHR33048:SF165">
    <property type="entry name" value="INTEGRAL MEMBRANE PROTEIN"/>
    <property type="match status" value="1"/>
</dbReference>
<evidence type="ECO:0000256" key="6">
    <source>
        <dbReference type="SAM" id="Phobius"/>
    </source>
</evidence>
<evidence type="ECO:0000313" key="9">
    <source>
        <dbReference type="Proteomes" id="UP000578531"/>
    </source>
</evidence>
<sequence length="396" mass="43352">MSSPTGSNASAGIVLVAVSWTFFVVSLVVVALRFYADIFIIHLVRIDSYLTFLTFLLVIVSQVFTQISVHYGMGTHIDALTPNAVVLALKYCWVAQPFQLLALAFGKIAAVTYLATIHGPRNANIKLAFLWIVGLVQLLSGIVILGFIYSQCSPMTKLWNVEIPGTCNGRARNVYMAYLDGSESTIALAHGPRNDAEYLGLSAFSNLCISLYPTLIFWNLQMKTTKKVVLCLLFGTGVIAAVCAVFKTTKVSTLGKTTDITYDMTGLMTWTAVEQYTVLLAGSIPPLRPAIKELFNKASSTTYYRSRNTNTLRLDDEATLTSSTVSPGKTSAYTVGTKGRSEAFNGKRDSTEKILSEMGEGGIMMTTRIEVENRIYAQRMNASRDQMVARNGREGV</sequence>
<dbReference type="AlphaFoldDB" id="A0A8H6FNB0"/>
<evidence type="ECO:0000313" key="8">
    <source>
        <dbReference type="EMBL" id="KAF6231698.1"/>
    </source>
</evidence>
<reference evidence="8 9" key="1">
    <citation type="journal article" date="2020" name="Genomics">
        <title>Complete, high-quality genomes from long-read metagenomic sequencing of two wolf lichen thalli reveals enigmatic genome architecture.</title>
        <authorList>
            <person name="McKenzie S.K."/>
            <person name="Walston R.F."/>
            <person name="Allen J.L."/>
        </authorList>
    </citation>
    <scope>NUCLEOTIDE SEQUENCE [LARGE SCALE GENOMIC DNA]</scope>
    <source>
        <strain evidence="8">WasteWater2</strain>
    </source>
</reference>
<feature type="transmembrane region" description="Helical" evidence="6">
    <location>
        <begin position="198"/>
        <end position="220"/>
    </location>
</feature>